<name>A0A6G8R612_9CAUD</name>
<dbReference type="InterPro" id="IPR027417">
    <property type="entry name" value="P-loop_NTPase"/>
</dbReference>
<keyword evidence="3" id="KW-0347">Helicase</keyword>
<evidence type="ECO:0000313" key="3">
    <source>
        <dbReference type="EMBL" id="QIN96847.1"/>
    </source>
</evidence>
<dbReference type="Pfam" id="PF00271">
    <property type="entry name" value="Helicase_C"/>
    <property type="match status" value="1"/>
</dbReference>
<dbReference type="GO" id="GO:0004386">
    <property type="term" value="F:helicase activity"/>
    <property type="evidence" value="ECO:0007669"/>
    <property type="project" value="UniProtKB-KW"/>
</dbReference>
<dbReference type="PROSITE" id="PS51194">
    <property type="entry name" value="HELICASE_CTER"/>
    <property type="match status" value="1"/>
</dbReference>
<dbReference type="InterPro" id="IPR050742">
    <property type="entry name" value="Helicase_Restrict-Modif_Enz"/>
</dbReference>
<dbReference type="Pfam" id="PF21241">
    <property type="entry name" value="UvsW_N"/>
    <property type="match status" value="1"/>
</dbReference>
<dbReference type="Proteomes" id="UP000502617">
    <property type="component" value="Segment"/>
</dbReference>
<dbReference type="SMART" id="SM00487">
    <property type="entry name" value="DEXDc"/>
    <property type="match status" value="1"/>
</dbReference>
<dbReference type="InterPro" id="IPR049430">
    <property type="entry name" value="UvsW_N_sf"/>
</dbReference>
<dbReference type="PANTHER" id="PTHR47396">
    <property type="entry name" value="TYPE I RESTRICTION ENZYME ECOKI R PROTEIN"/>
    <property type="match status" value="1"/>
</dbReference>
<evidence type="ECO:0000259" key="1">
    <source>
        <dbReference type="PROSITE" id="PS51192"/>
    </source>
</evidence>
<proteinExistence type="predicted"/>
<evidence type="ECO:0000259" key="2">
    <source>
        <dbReference type="PROSITE" id="PS51194"/>
    </source>
</evidence>
<dbReference type="InterPro" id="IPR006935">
    <property type="entry name" value="Helicase/UvrB_N"/>
</dbReference>
<dbReference type="InterPro" id="IPR001650">
    <property type="entry name" value="Helicase_C-like"/>
</dbReference>
<reference evidence="3 4" key="1">
    <citation type="submission" date="2020-03" db="EMBL/GenBank/DDBJ databases">
        <title>The Isolation and Genome Sequence of a Novel Cyanophage S-N03 from the Huanghai Sea, China.</title>
        <authorList>
            <person name="Jiang T."/>
        </authorList>
    </citation>
    <scope>NUCLEOTIDE SEQUENCE [LARGE SCALE GENOMIC DNA]</scope>
</reference>
<keyword evidence="4" id="KW-1185">Reference proteome</keyword>
<keyword evidence="3" id="KW-0067">ATP-binding</keyword>
<feature type="domain" description="Helicase C-terminal" evidence="2">
    <location>
        <begin position="323"/>
        <end position="476"/>
    </location>
</feature>
<dbReference type="InterPro" id="IPR049409">
    <property type="entry name" value="UvsW_N"/>
</dbReference>
<dbReference type="SMART" id="SM00490">
    <property type="entry name" value="HELICc"/>
    <property type="match status" value="1"/>
</dbReference>
<dbReference type="Gene3D" id="3.40.50.300">
    <property type="entry name" value="P-loop containing nucleotide triphosphate hydrolases"/>
    <property type="match status" value="2"/>
</dbReference>
<dbReference type="GeneID" id="77945381"/>
<dbReference type="GO" id="GO:0016787">
    <property type="term" value="F:hydrolase activity"/>
    <property type="evidence" value="ECO:0007669"/>
    <property type="project" value="InterPro"/>
</dbReference>
<dbReference type="GO" id="GO:0003677">
    <property type="term" value="F:DNA binding"/>
    <property type="evidence" value="ECO:0007669"/>
    <property type="project" value="InterPro"/>
</dbReference>
<keyword evidence="3" id="KW-0378">Hydrolase</keyword>
<dbReference type="SUPFAM" id="SSF52540">
    <property type="entry name" value="P-loop containing nucleoside triphosphate hydrolases"/>
    <property type="match status" value="2"/>
</dbReference>
<feature type="domain" description="Helicase ATP-binding" evidence="1">
    <location>
        <begin position="124"/>
        <end position="277"/>
    </location>
</feature>
<accession>A0A6G8R612</accession>
<dbReference type="PANTHER" id="PTHR47396:SF1">
    <property type="entry name" value="ATP-DEPENDENT HELICASE IRC3-RELATED"/>
    <property type="match status" value="1"/>
</dbReference>
<dbReference type="Pfam" id="PF04851">
    <property type="entry name" value="ResIII"/>
    <property type="match status" value="1"/>
</dbReference>
<dbReference type="PROSITE" id="PS51192">
    <property type="entry name" value="HELICASE_ATP_BIND_1"/>
    <property type="match status" value="1"/>
</dbReference>
<dbReference type="RefSeq" id="YP_010669227.1">
    <property type="nucleotide sequence ID" value="NC_070959.1"/>
</dbReference>
<dbReference type="InterPro" id="IPR014001">
    <property type="entry name" value="Helicase_ATP-bd"/>
</dbReference>
<keyword evidence="3" id="KW-0547">Nucleotide-binding</keyword>
<dbReference type="GO" id="GO:0005524">
    <property type="term" value="F:ATP binding"/>
    <property type="evidence" value="ECO:0007669"/>
    <property type="project" value="InterPro"/>
</dbReference>
<dbReference type="EMBL" id="MT162466">
    <property type="protein sequence ID" value="QIN96847.1"/>
    <property type="molecule type" value="Genomic_DNA"/>
</dbReference>
<protein>
    <submittedName>
        <fullName evidence="3">RNA-DNA + DNA-DNA helicase</fullName>
    </submittedName>
</protein>
<evidence type="ECO:0000313" key="4">
    <source>
        <dbReference type="Proteomes" id="UP000502617"/>
    </source>
</evidence>
<dbReference type="CDD" id="cd17926">
    <property type="entry name" value="DEXHc_RE"/>
    <property type="match status" value="1"/>
</dbReference>
<dbReference type="Gene3D" id="3.30.780.20">
    <property type="match status" value="1"/>
</dbReference>
<sequence length="494" mass="56600">MTDVVISKKNEIDLLLDCEPAILYELQEEFSFDVEGASFSPAYRKKYWDGKIRLISVTTQTCPAGMVYRLCKWLDRHDYTWEFKDNKFYGVPYEVDEKITKEGIEFFMKKISGFEPRDYQVETVFASLKEYRKTIVSPTGSGKSMMIYAIARYLTAIGKRTLIVVPTKMLVEQMTKDFAEYGWETDENVHKIYQGHSLDTKAPVTVSTFQSIYGLPKKWFSQFDAVIGDECHNFKAKVLQGIMKKCPDAKWRYGFTGTLDGKQVNGLILEGHFGPVFKTTTSSELMDKGFLAKLNVEILTLKHNPQKFATYNDEIEYLGELESRNRFIANLANSLDGNVLILFTRVDGHGVPLYDLISEKTDRPVHMIHGGVDINVREEVRTIAEKSDNNIILGSYGTMSTGVNIKRLHHVIFASPSKSRVRVLQSIGRGLRKGKGKEECILYDIADDFRATRTDKENFTYRHLAERIKYYVDEDFTYRITTIPMTSSEGELPL</sequence>
<dbReference type="KEGG" id="vg:77945381"/>
<organism evidence="3 4">
    <name type="scientific">Synechococcus phage S-N03</name>
    <dbReference type="NCBI Taxonomy" id="2718943"/>
    <lineage>
        <taxon>Viruses</taxon>
        <taxon>Duplodnaviria</taxon>
        <taxon>Heunggongvirae</taxon>
        <taxon>Uroviricota</taxon>
        <taxon>Caudoviricetes</taxon>
        <taxon>Pantevenvirales</taxon>
        <taxon>Kyanoviridae</taxon>
        <taxon>Huanghaivirus</taxon>
        <taxon>Huanghaivirus snothree</taxon>
    </lineage>
</organism>